<keyword evidence="5" id="KW-1185">Reference proteome</keyword>
<gene>
    <name evidence="4" type="ORF">MB84_21315</name>
</gene>
<name>A0A0E3YG14_9BURK</name>
<dbReference type="PRINTS" id="PR00081">
    <property type="entry name" value="GDHRDH"/>
</dbReference>
<evidence type="ECO:0000313" key="5">
    <source>
        <dbReference type="Proteomes" id="UP000035050"/>
    </source>
</evidence>
<evidence type="ECO:0000256" key="2">
    <source>
        <dbReference type="ARBA" id="ARBA00023002"/>
    </source>
</evidence>
<dbReference type="SUPFAM" id="SSF51735">
    <property type="entry name" value="NAD(P)-binding Rossmann-fold domains"/>
    <property type="match status" value="1"/>
</dbReference>
<dbReference type="InterPro" id="IPR036291">
    <property type="entry name" value="NAD(P)-bd_dom_sf"/>
</dbReference>
<dbReference type="PROSITE" id="PS00061">
    <property type="entry name" value="ADH_SHORT"/>
    <property type="match status" value="1"/>
</dbReference>
<feature type="domain" description="Ketoreductase" evidence="3">
    <location>
        <begin position="6"/>
        <end position="187"/>
    </location>
</feature>
<evidence type="ECO:0000313" key="4">
    <source>
        <dbReference type="EMBL" id="AKC71455.1"/>
    </source>
</evidence>
<evidence type="ECO:0000259" key="3">
    <source>
        <dbReference type="SMART" id="SM00822"/>
    </source>
</evidence>
<dbReference type="Proteomes" id="UP000035050">
    <property type="component" value="Chromosome"/>
</dbReference>
<dbReference type="Pfam" id="PF13561">
    <property type="entry name" value="adh_short_C2"/>
    <property type="match status" value="1"/>
</dbReference>
<proteinExistence type="inferred from homology"/>
<organism evidence="4 5">
    <name type="scientific">Pandoraea oxalativorans</name>
    <dbReference type="NCBI Taxonomy" id="573737"/>
    <lineage>
        <taxon>Bacteria</taxon>
        <taxon>Pseudomonadati</taxon>
        <taxon>Pseudomonadota</taxon>
        <taxon>Betaproteobacteria</taxon>
        <taxon>Burkholderiales</taxon>
        <taxon>Burkholderiaceae</taxon>
        <taxon>Pandoraea</taxon>
    </lineage>
</organism>
<dbReference type="EMBL" id="CP011253">
    <property type="protein sequence ID" value="AKC71455.1"/>
    <property type="molecule type" value="Genomic_DNA"/>
</dbReference>
<dbReference type="InterPro" id="IPR057326">
    <property type="entry name" value="KR_dom"/>
</dbReference>
<keyword evidence="2" id="KW-0560">Oxidoreductase</keyword>
<dbReference type="NCBIfam" id="NF009466">
    <property type="entry name" value="PRK12826.1-2"/>
    <property type="match status" value="1"/>
</dbReference>
<reference evidence="4" key="1">
    <citation type="submission" date="2016-06" db="EMBL/GenBank/DDBJ databases">
        <title>Pandoraea oxalativorans DSM 23570 Genome Sequencing.</title>
        <authorList>
            <person name="Ee R."/>
            <person name="Lim Y.-L."/>
            <person name="Yong D."/>
            <person name="Yin W.-F."/>
            <person name="Chan K.-G."/>
        </authorList>
    </citation>
    <scope>NUCLEOTIDE SEQUENCE</scope>
    <source>
        <strain evidence="4">DSM 23570</strain>
    </source>
</reference>
<dbReference type="PANTHER" id="PTHR43639:SF1">
    <property type="entry name" value="SHORT-CHAIN DEHYDROGENASE_REDUCTASE FAMILY PROTEIN"/>
    <property type="match status" value="1"/>
</dbReference>
<accession>A0A0E3YG14</accession>
<dbReference type="GO" id="GO:0016491">
    <property type="term" value="F:oxidoreductase activity"/>
    <property type="evidence" value="ECO:0007669"/>
    <property type="project" value="UniProtKB-KW"/>
</dbReference>
<dbReference type="SMART" id="SM00822">
    <property type="entry name" value="PKS_KR"/>
    <property type="match status" value="1"/>
</dbReference>
<dbReference type="Gene3D" id="3.40.50.720">
    <property type="entry name" value="NAD(P)-binding Rossmann-like Domain"/>
    <property type="match status" value="1"/>
</dbReference>
<evidence type="ECO:0000256" key="1">
    <source>
        <dbReference type="ARBA" id="ARBA00006484"/>
    </source>
</evidence>
<dbReference type="InterPro" id="IPR020904">
    <property type="entry name" value="Sc_DH/Rdtase_CS"/>
</dbReference>
<dbReference type="KEGG" id="pox:MB84_21315"/>
<sequence length="255" mass="27330">MRMKDRVVLVTGSAQGIGRAIAIRLAQEGARIVVEDRQDNAMAEQTLDSVRAAGSDGCVIAGDVGRVEDDRAVIEQAVAKMGRLDVLVNNAGVERRAPFLDVTQADYDLVMNVNLKGAFFLTQAFVKHLRDTQRGGRIVNVSSVHEELPFPHFTSYCASKGGMKMMMRNLAIELAPLGITVNNVAPGAVGTPINQQLLANKAQLEALVANIPLGRLANPSEVANAVLFLASPEASYVTGTTLFVDGGLLWNYAEQ</sequence>
<dbReference type="NCBIfam" id="NF005559">
    <property type="entry name" value="PRK07231.1"/>
    <property type="match status" value="1"/>
</dbReference>
<dbReference type="FunFam" id="3.40.50.720:FF:000084">
    <property type="entry name" value="Short-chain dehydrogenase reductase"/>
    <property type="match status" value="1"/>
</dbReference>
<dbReference type="InterPro" id="IPR002347">
    <property type="entry name" value="SDR_fam"/>
</dbReference>
<dbReference type="PANTHER" id="PTHR43639">
    <property type="entry name" value="OXIDOREDUCTASE, SHORT-CHAIN DEHYDROGENASE/REDUCTASE FAMILY (AFU_ORTHOLOGUE AFUA_5G02870)"/>
    <property type="match status" value="1"/>
</dbReference>
<comment type="similarity">
    <text evidence="1">Belongs to the short-chain dehydrogenases/reductases (SDR) family.</text>
</comment>
<dbReference type="AlphaFoldDB" id="A0A0E3YG14"/>
<dbReference type="HOGENOM" id="CLU_010194_1_1_4"/>
<dbReference type="OrthoDB" id="8557335at2"/>
<dbReference type="PATRIC" id="fig|573737.6.peg.12"/>
<protein>
    <submittedName>
        <fullName evidence="4">Sugar dehydrogenase</fullName>
    </submittedName>
</protein>
<dbReference type="PRINTS" id="PR00080">
    <property type="entry name" value="SDRFAMILY"/>
</dbReference>